<dbReference type="PRINTS" id="PR00385">
    <property type="entry name" value="P450"/>
</dbReference>
<dbReference type="GO" id="GO:0020037">
    <property type="term" value="F:heme binding"/>
    <property type="evidence" value="ECO:0007669"/>
    <property type="project" value="InterPro"/>
</dbReference>
<keyword evidence="8" id="KW-1133">Transmembrane helix</keyword>
<reference evidence="14" key="1">
    <citation type="submission" date="2022-07" db="EMBL/GenBank/DDBJ databases">
        <title>The genome of Lyophyllum shimeji provides insight into the initial evolution of ectomycorrhizal fungal genome.</title>
        <authorList>
            <person name="Kobayashi Y."/>
            <person name="Shibata T."/>
            <person name="Hirakawa H."/>
            <person name="Shigenobu S."/>
            <person name="Nishiyama T."/>
            <person name="Yamada A."/>
            <person name="Hasebe M."/>
            <person name="Kawaguchi M."/>
        </authorList>
    </citation>
    <scope>NUCLEOTIDE SEQUENCE</scope>
    <source>
        <strain evidence="14">AT787</strain>
    </source>
</reference>
<evidence type="ECO:0000256" key="10">
    <source>
        <dbReference type="ARBA" id="ARBA00023004"/>
    </source>
</evidence>
<comment type="pathway">
    <text evidence="3">Secondary metabolite biosynthesis; terpenoid biosynthesis.</text>
</comment>
<evidence type="ECO:0000256" key="8">
    <source>
        <dbReference type="ARBA" id="ARBA00022989"/>
    </source>
</evidence>
<keyword evidence="11" id="KW-0503">Monooxygenase</keyword>
<dbReference type="InterPro" id="IPR036396">
    <property type="entry name" value="Cyt_P450_sf"/>
</dbReference>
<keyword evidence="5 13" id="KW-0349">Heme</keyword>
<comment type="caution">
    <text evidence="14">The sequence shown here is derived from an EMBL/GenBank/DDBJ whole genome shotgun (WGS) entry which is preliminary data.</text>
</comment>
<comment type="similarity">
    <text evidence="4">Belongs to the cytochrome P450 family.</text>
</comment>
<dbReference type="AlphaFoldDB" id="A0A9P3PQ36"/>
<dbReference type="GO" id="GO:0004497">
    <property type="term" value="F:monooxygenase activity"/>
    <property type="evidence" value="ECO:0007669"/>
    <property type="project" value="UniProtKB-KW"/>
</dbReference>
<dbReference type="InterPro" id="IPR050121">
    <property type="entry name" value="Cytochrome_P450_monoxygenase"/>
</dbReference>
<dbReference type="Gene3D" id="1.10.630.10">
    <property type="entry name" value="Cytochrome P450"/>
    <property type="match status" value="1"/>
</dbReference>
<comment type="subcellular location">
    <subcellularLocation>
        <location evidence="2">Membrane</location>
    </subcellularLocation>
</comment>
<sequence>MLLSIAILAVVVTYLWRRLTARSPLWNIQGPPSPSWAAGHFVDLLHTQDEMGHLEVSWFRRYGSTLRIKKSFGEDVLMSADPKALFHIFHTPGGQLYSRAPEEIIMNESLAGNGVAIHKGATHQRHRRLMNPAFSEGKIKAMVPIMQRVSRQMTEKLLDVVAVQGGLLDLHSFFMCTTLDIICEAAFGHNFGTIEGKEREMATVIEGMLHECNNTNATMRVLGWAMEHVPFAKEILRSIPNKMMDGMHRQQDIMRDAAKKLLEGLGDGTGNTMQSVIMEGSAAAPEGKKLSDDEILSNAVSLVLAGHGTTAVTALWALYELSRRPDLQERIRAEVDETRQRTGELVYDSLPVLNAVLKETLRMDTNFPYVMRIAEADDVIPLSEPIVTADGKTIDSLPVRKGQLIYIPEIGYNRNTSVWGDDADVWNPERWLGDKKAEKKYPLGVYANLMTFSGGAYGCLGWRFAVVEMQVLIVEMLETFVLSPGPRVKRKPGLVVTAQVETQKGHELGMPLHLTPR</sequence>
<dbReference type="OrthoDB" id="1470350at2759"/>
<dbReference type="GO" id="GO:0016020">
    <property type="term" value="C:membrane"/>
    <property type="evidence" value="ECO:0007669"/>
    <property type="project" value="UniProtKB-SubCell"/>
</dbReference>
<evidence type="ECO:0000256" key="1">
    <source>
        <dbReference type="ARBA" id="ARBA00001971"/>
    </source>
</evidence>
<dbReference type="Pfam" id="PF00067">
    <property type="entry name" value="p450"/>
    <property type="match status" value="1"/>
</dbReference>
<evidence type="ECO:0000313" key="14">
    <source>
        <dbReference type="EMBL" id="GLB39980.1"/>
    </source>
</evidence>
<feature type="binding site" description="axial binding residue" evidence="13">
    <location>
        <position position="459"/>
    </location>
    <ligand>
        <name>heme</name>
        <dbReference type="ChEBI" id="CHEBI:30413"/>
    </ligand>
    <ligandPart>
        <name>Fe</name>
        <dbReference type="ChEBI" id="CHEBI:18248"/>
    </ligandPart>
</feature>
<evidence type="ECO:0000256" key="11">
    <source>
        <dbReference type="ARBA" id="ARBA00023033"/>
    </source>
</evidence>
<evidence type="ECO:0000256" key="4">
    <source>
        <dbReference type="ARBA" id="ARBA00010617"/>
    </source>
</evidence>
<name>A0A9P3PQ36_LYOSH</name>
<dbReference type="GO" id="GO:0016705">
    <property type="term" value="F:oxidoreductase activity, acting on paired donors, with incorporation or reduction of molecular oxygen"/>
    <property type="evidence" value="ECO:0007669"/>
    <property type="project" value="InterPro"/>
</dbReference>
<keyword evidence="9" id="KW-0560">Oxidoreductase</keyword>
<evidence type="ECO:0000256" key="9">
    <source>
        <dbReference type="ARBA" id="ARBA00023002"/>
    </source>
</evidence>
<dbReference type="PRINTS" id="PR00463">
    <property type="entry name" value="EP450I"/>
</dbReference>
<evidence type="ECO:0000256" key="13">
    <source>
        <dbReference type="PIRSR" id="PIRSR602401-1"/>
    </source>
</evidence>
<organism evidence="14 15">
    <name type="scientific">Lyophyllum shimeji</name>
    <name type="common">Hon-shimeji</name>
    <name type="synonym">Tricholoma shimeji</name>
    <dbReference type="NCBI Taxonomy" id="47721"/>
    <lineage>
        <taxon>Eukaryota</taxon>
        <taxon>Fungi</taxon>
        <taxon>Dikarya</taxon>
        <taxon>Basidiomycota</taxon>
        <taxon>Agaricomycotina</taxon>
        <taxon>Agaricomycetes</taxon>
        <taxon>Agaricomycetidae</taxon>
        <taxon>Agaricales</taxon>
        <taxon>Tricholomatineae</taxon>
        <taxon>Lyophyllaceae</taxon>
        <taxon>Lyophyllum</taxon>
    </lineage>
</organism>
<keyword evidence="15" id="KW-1185">Reference proteome</keyword>
<dbReference type="InterPro" id="IPR002401">
    <property type="entry name" value="Cyt_P450_E_grp-I"/>
</dbReference>
<evidence type="ECO:0000256" key="5">
    <source>
        <dbReference type="ARBA" id="ARBA00022617"/>
    </source>
</evidence>
<dbReference type="PANTHER" id="PTHR24305">
    <property type="entry name" value="CYTOCHROME P450"/>
    <property type="match status" value="1"/>
</dbReference>
<keyword evidence="6" id="KW-0812">Transmembrane</keyword>
<protein>
    <submittedName>
        <fullName evidence="14">Cytochrome p450</fullName>
    </submittedName>
</protein>
<keyword evidence="10 13" id="KW-0408">Iron</keyword>
<dbReference type="GO" id="GO:0005506">
    <property type="term" value="F:iron ion binding"/>
    <property type="evidence" value="ECO:0007669"/>
    <property type="project" value="InterPro"/>
</dbReference>
<comment type="cofactor">
    <cofactor evidence="1 13">
        <name>heme</name>
        <dbReference type="ChEBI" id="CHEBI:30413"/>
    </cofactor>
</comment>
<dbReference type="Proteomes" id="UP001063166">
    <property type="component" value="Unassembled WGS sequence"/>
</dbReference>
<evidence type="ECO:0000256" key="2">
    <source>
        <dbReference type="ARBA" id="ARBA00004370"/>
    </source>
</evidence>
<keyword evidence="12" id="KW-0472">Membrane</keyword>
<evidence type="ECO:0000313" key="15">
    <source>
        <dbReference type="Proteomes" id="UP001063166"/>
    </source>
</evidence>
<keyword evidence="7 13" id="KW-0479">Metal-binding</keyword>
<evidence type="ECO:0000256" key="7">
    <source>
        <dbReference type="ARBA" id="ARBA00022723"/>
    </source>
</evidence>
<evidence type="ECO:0000256" key="6">
    <source>
        <dbReference type="ARBA" id="ARBA00022692"/>
    </source>
</evidence>
<dbReference type="EMBL" id="BRPK01000007">
    <property type="protein sequence ID" value="GLB39980.1"/>
    <property type="molecule type" value="Genomic_DNA"/>
</dbReference>
<evidence type="ECO:0000256" key="12">
    <source>
        <dbReference type="ARBA" id="ARBA00023136"/>
    </source>
</evidence>
<dbReference type="SUPFAM" id="SSF48264">
    <property type="entry name" value="Cytochrome P450"/>
    <property type="match status" value="1"/>
</dbReference>
<proteinExistence type="inferred from homology"/>
<dbReference type="PANTHER" id="PTHR24305:SF166">
    <property type="entry name" value="CYTOCHROME P450 12A4, MITOCHONDRIAL-RELATED"/>
    <property type="match status" value="1"/>
</dbReference>
<dbReference type="InterPro" id="IPR001128">
    <property type="entry name" value="Cyt_P450"/>
</dbReference>
<evidence type="ECO:0000256" key="3">
    <source>
        <dbReference type="ARBA" id="ARBA00004721"/>
    </source>
</evidence>
<accession>A0A9P3PQ36</accession>
<gene>
    <name evidence="14" type="ORF">LshimejAT787_0704900</name>
</gene>